<comment type="caution">
    <text evidence="9">The sequence shown here is derived from an EMBL/GenBank/DDBJ whole genome shotgun (WGS) entry which is preliminary data.</text>
</comment>
<evidence type="ECO:0000256" key="7">
    <source>
        <dbReference type="RuleBase" id="RU363032"/>
    </source>
</evidence>
<evidence type="ECO:0000256" key="5">
    <source>
        <dbReference type="ARBA" id="ARBA00022989"/>
    </source>
</evidence>
<accession>A0A182C7U2</accession>
<keyword evidence="5 7" id="KW-1133">Transmembrane helix</keyword>
<dbReference type="PATRIC" id="fig|1453497.3.peg.571"/>
<dbReference type="PANTHER" id="PTHR30193">
    <property type="entry name" value="ABC TRANSPORTER PERMEASE PROTEIN"/>
    <property type="match status" value="1"/>
</dbReference>
<protein>
    <submittedName>
        <fullName evidence="9">Sugar ABC transporter permease</fullName>
    </submittedName>
</protein>
<name>A0A182C7U2_9BACT</name>
<keyword evidence="4 7" id="KW-0812">Transmembrane</keyword>
<dbReference type="InterPro" id="IPR035906">
    <property type="entry name" value="MetI-like_sf"/>
</dbReference>
<evidence type="ECO:0000256" key="1">
    <source>
        <dbReference type="ARBA" id="ARBA00004651"/>
    </source>
</evidence>
<keyword evidence="2 7" id="KW-0813">Transport</keyword>
<organism evidence="9 10">
    <name type="scientific">Kosmotoga arenicorallina S304</name>
    <dbReference type="NCBI Taxonomy" id="1453497"/>
    <lineage>
        <taxon>Bacteria</taxon>
        <taxon>Thermotogati</taxon>
        <taxon>Thermotogota</taxon>
        <taxon>Thermotogae</taxon>
        <taxon>Kosmotogales</taxon>
        <taxon>Kosmotogaceae</taxon>
        <taxon>Kosmotoga</taxon>
    </lineage>
</organism>
<dbReference type="SUPFAM" id="SSF161098">
    <property type="entry name" value="MetI-like"/>
    <property type="match status" value="1"/>
</dbReference>
<dbReference type="PANTHER" id="PTHR30193:SF42">
    <property type="entry name" value="ABC TRANSPORTER PERMEASE PROTEIN"/>
    <property type="match status" value="1"/>
</dbReference>
<gene>
    <name evidence="9" type="ORF">AT15_02880</name>
</gene>
<evidence type="ECO:0000256" key="4">
    <source>
        <dbReference type="ARBA" id="ARBA00022692"/>
    </source>
</evidence>
<dbReference type="Gene3D" id="1.10.3720.10">
    <property type="entry name" value="MetI-like"/>
    <property type="match status" value="1"/>
</dbReference>
<comment type="subcellular location">
    <subcellularLocation>
        <location evidence="1 7">Cell membrane</location>
        <topology evidence="1 7">Multi-pass membrane protein</topology>
    </subcellularLocation>
</comment>
<keyword evidence="3" id="KW-1003">Cell membrane</keyword>
<dbReference type="STRING" id="1453497.AT15_02880"/>
<evidence type="ECO:0000256" key="2">
    <source>
        <dbReference type="ARBA" id="ARBA00022448"/>
    </source>
</evidence>
<evidence type="ECO:0000256" key="6">
    <source>
        <dbReference type="ARBA" id="ARBA00023136"/>
    </source>
</evidence>
<dbReference type="CDD" id="cd06261">
    <property type="entry name" value="TM_PBP2"/>
    <property type="match status" value="1"/>
</dbReference>
<dbReference type="Pfam" id="PF00528">
    <property type="entry name" value="BPD_transp_1"/>
    <property type="match status" value="1"/>
</dbReference>
<dbReference type="AlphaFoldDB" id="A0A182C7U2"/>
<dbReference type="Proteomes" id="UP000077339">
    <property type="component" value="Unassembled WGS sequence"/>
</dbReference>
<feature type="transmembrane region" description="Helical" evidence="7">
    <location>
        <begin position="159"/>
        <end position="182"/>
    </location>
</feature>
<comment type="similarity">
    <text evidence="7">Belongs to the binding-protein-dependent transport system permease family.</text>
</comment>
<proteinExistence type="inferred from homology"/>
<dbReference type="PROSITE" id="PS50928">
    <property type="entry name" value="ABC_TM1"/>
    <property type="match status" value="1"/>
</dbReference>
<feature type="transmembrane region" description="Helical" evidence="7">
    <location>
        <begin position="110"/>
        <end position="130"/>
    </location>
</feature>
<feature type="transmembrane region" description="Helical" evidence="7">
    <location>
        <begin position="77"/>
        <end position="98"/>
    </location>
</feature>
<dbReference type="GO" id="GO:0055085">
    <property type="term" value="P:transmembrane transport"/>
    <property type="evidence" value="ECO:0007669"/>
    <property type="project" value="InterPro"/>
</dbReference>
<keyword evidence="10" id="KW-1185">Reference proteome</keyword>
<feature type="transmembrane region" description="Helical" evidence="7">
    <location>
        <begin position="277"/>
        <end position="300"/>
    </location>
</feature>
<evidence type="ECO:0000259" key="8">
    <source>
        <dbReference type="PROSITE" id="PS50928"/>
    </source>
</evidence>
<reference evidence="9 10" key="1">
    <citation type="submission" date="2014-02" db="EMBL/GenBank/DDBJ databases">
        <title>Kosmotoga genome sequencing.</title>
        <authorList>
            <person name="Pollo S.M."/>
            <person name="Charchuk R."/>
            <person name="Nesbo C.L."/>
        </authorList>
    </citation>
    <scope>NUCLEOTIDE SEQUENCE [LARGE SCALE GENOMIC DNA]</scope>
    <source>
        <strain evidence="9 10">S304</strain>
    </source>
</reference>
<keyword evidence="6 7" id="KW-0472">Membrane</keyword>
<evidence type="ECO:0000313" key="9">
    <source>
        <dbReference type="EMBL" id="OAA31788.1"/>
    </source>
</evidence>
<evidence type="ECO:0000256" key="3">
    <source>
        <dbReference type="ARBA" id="ARBA00022475"/>
    </source>
</evidence>
<sequence>MKGSTRRKLIGFFILLPTLVSLGIFVYGFIGWTVRVSFSNWNSFSRLMKGEYVFVGLRNYFRLFEDPRFQTDLWNTFFFTLFFILGCLSLGILLASLLDKGLKGSRIFQNLFLFPMAISFVVTGTVWSWIFAPGILPKFPQGMNLLYKLLGLESLQWKWYTSTASIFNFNLALIPVIIAAIWQLSGYTMAMYLAGLRGIDQALIEAAKVDGASNRQIFWKIKFPILKPITLSAMIVLGHISLKIFDLVYSMTGSGPNNVTDVPAIYMFETTFRANKYATGSAIAMVMLVMVAIVIVPYLISSMKREVGK</sequence>
<dbReference type="GO" id="GO:0005886">
    <property type="term" value="C:plasma membrane"/>
    <property type="evidence" value="ECO:0007669"/>
    <property type="project" value="UniProtKB-SubCell"/>
</dbReference>
<evidence type="ECO:0000313" key="10">
    <source>
        <dbReference type="Proteomes" id="UP000077339"/>
    </source>
</evidence>
<feature type="transmembrane region" description="Helical" evidence="7">
    <location>
        <begin position="12"/>
        <end position="34"/>
    </location>
</feature>
<dbReference type="InterPro" id="IPR051393">
    <property type="entry name" value="ABC_transporter_permease"/>
</dbReference>
<dbReference type="InterPro" id="IPR000515">
    <property type="entry name" value="MetI-like"/>
</dbReference>
<dbReference type="EMBL" id="JFHK01000002">
    <property type="protein sequence ID" value="OAA31788.1"/>
    <property type="molecule type" value="Genomic_DNA"/>
</dbReference>
<feature type="transmembrane region" description="Helical" evidence="7">
    <location>
        <begin position="225"/>
        <end position="245"/>
    </location>
</feature>
<feature type="domain" description="ABC transmembrane type-1" evidence="8">
    <location>
        <begin position="73"/>
        <end position="300"/>
    </location>
</feature>